<protein>
    <submittedName>
        <fullName evidence="2">Acetyltransferase (GNAT) family protein</fullName>
    </submittedName>
</protein>
<dbReference type="SUPFAM" id="SSF55729">
    <property type="entry name" value="Acyl-CoA N-acyltransferases (Nat)"/>
    <property type="match status" value="1"/>
</dbReference>
<dbReference type="EMBL" id="VNHS01000010">
    <property type="protein sequence ID" value="TYP71184.1"/>
    <property type="molecule type" value="Genomic_DNA"/>
</dbReference>
<gene>
    <name evidence="2" type="ORF">BCM02_110134</name>
</gene>
<dbReference type="Proteomes" id="UP000323257">
    <property type="component" value="Unassembled WGS sequence"/>
</dbReference>
<dbReference type="InterPro" id="IPR016181">
    <property type="entry name" value="Acyl_CoA_acyltransferase"/>
</dbReference>
<dbReference type="InterPro" id="IPR000182">
    <property type="entry name" value="GNAT_dom"/>
</dbReference>
<sequence>MKVLLLAPERWTPILAKLIAFAGRHGDKRITASAIAKLRALDPEEDVDAGIAVATEDGELAGFAFALAQGERACIVVVRDDLRGRGIGCALLRALCVRYGRLSCTVAADNASSMQMCFKAGMTAVALQRGPTGKPTLRFEYGRSRN</sequence>
<proteinExistence type="predicted"/>
<dbReference type="OrthoDB" id="2869300at2"/>
<keyword evidence="2" id="KW-0808">Transferase</keyword>
<reference evidence="2 3" key="1">
    <citation type="submission" date="2019-07" db="EMBL/GenBank/DDBJ databases">
        <title>Genomic Encyclopedia of Type Strains, Phase III (KMG-III): the genomes of soil and plant-associated and newly described type strains.</title>
        <authorList>
            <person name="Whitman W."/>
        </authorList>
    </citation>
    <scope>NUCLEOTIDE SEQUENCE [LARGE SCALE GENOMIC DNA]</scope>
    <source>
        <strain evidence="2 3">BL24</strain>
    </source>
</reference>
<feature type="domain" description="N-acetyltransferase" evidence="1">
    <location>
        <begin position="1"/>
        <end position="146"/>
    </location>
</feature>
<dbReference type="Pfam" id="PF13508">
    <property type="entry name" value="Acetyltransf_7"/>
    <property type="match status" value="1"/>
</dbReference>
<dbReference type="CDD" id="cd04301">
    <property type="entry name" value="NAT_SF"/>
    <property type="match status" value="1"/>
</dbReference>
<accession>A0A5S5BW23</accession>
<evidence type="ECO:0000313" key="2">
    <source>
        <dbReference type="EMBL" id="TYP71184.1"/>
    </source>
</evidence>
<dbReference type="RefSeq" id="WP_148931846.1">
    <property type="nucleotide sequence ID" value="NZ_VNHS01000010.1"/>
</dbReference>
<dbReference type="AlphaFoldDB" id="A0A5S5BW23"/>
<keyword evidence="3" id="KW-1185">Reference proteome</keyword>
<evidence type="ECO:0000313" key="3">
    <source>
        <dbReference type="Proteomes" id="UP000323257"/>
    </source>
</evidence>
<dbReference type="Gene3D" id="3.40.630.30">
    <property type="match status" value="1"/>
</dbReference>
<name>A0A5S5BW23_9BACL</name>
<organism evidence="2 3">
    <name type="scientific">Paenibacillus methanolicus</name>
    <dbReference type="NCBI Taxonomy" id="582686"/>
    <lineage>
        <taxon>Bacteria</taxon>
        <taxon>Bacillati</taxon>
        <taxon>Bacillota</taxon>
        <taxon>Bacilli</taxon>
        <taxon>Bacillales</taxon>
        <taxon>Paenibacillaceae</taxon>
        <taxon>Paenibacillus</taxon>
    </lineage>
</organism>
<evidence type="ECO:0000259" key="1">
    <source>
        <dbReference type="PROSITE" id="PS51186"/>
    </source>
</evidence>
<dbReference type="PROSITE" id="PS51186">
    <property type="entry name" value="GNAT"/>
    <property type="match status" value="1"/>
</dbReference>
<comment type="caution">
    <text evidence="2">The sequence shown here is derived from an EMBL/GenBank/DDBJ whole genome shotgun (WGS) entry which is preliminary data.</text>
</comment>
<dbReference type="GO" id="GO:0016747">
    <property type="term" value="F:acyltransferase activity, transferring groups other than amino-acyl groups"/>
    <property type="evidence" value="ECO:0007669"/>
    <property type="project" value="InterPro"/>
</dbReference>